<dbReference type="InterPro" id="IPR027381">
    <property type="entry name" value="LytR/CpsA/Psr_C"/>
</dbReference>
<keyword evidence="2" id="KW-1133">Transmembrane helix</keyword>
<dbReference type="OrthoDB" id="305468at2"/>
<keyword evidence="2" id="KW-0472">Membrane</keyword>
<dbReference type="Proteomes" id="UP000031532">
    <property type="component" value="Unassembled WGS sequence"/>
</dbReference>
<sequence>MIGVLKRVDRRLKRQLQEVEVRRSLSVTRHNFLSFRRWLWFQMTRNRLLFWIGVVNLSILLGAMVALLLPIWGSRTSSDLLSRDSPQPRSTFLRNGLPYNLSRPVNILVLGIEPPPSTIGYKPKSASATGTSDTMLLVRFNPNRPAIRVLSIPKDSQVVLPKIGLDKISRAYALGGAPLTARVVSRTLNNVPIDRYLSINTDALRQLVDRIGGIEVFVPQRMAYQDRTQRLQIDLEQGWQTLSGEQAEQFARFRVSNQGDLDRIQRQQMLIAALRDRLTSPAILPQLPEITKIMQTAVETNLSPEELRAIVHFSVQMKPEHWQMLLLPGDLSPYSQDPSSYWLYTSGQDQIMSQYFGTSTIGAAPKPKPLTSLKIAVQNASGRPKLSQKVVQYLKHRGFTNVYAVSDWSDIQRQTNIIAQKGDTEAATKIQQILGVGNIEAAAIGDLGSSLTIRIGTDWQ</sequence>
<feature type="domain" description="LytR/CpsA/Psr regulator C-terminal" evidence="4">
    <location>
        <begin position="373"/>
        <end position="459"/>
    </location>
</feature>
<dbReference type="PANTHER" id="PTHR33392:SF6">
    <property type="entry name" value="POLYISOPRENYL-TEICHOIC ACID--PEPTIDOGLYCAN TEICHOIC ACID TRANSFERASE TAGU"/>
    <property type="match status" value="1"/>
</dbReference>
<dbReference type="Pfam" id="PF03816">
    <property type="entry name" value="LytR_cpsA_psr"/>
    <property type="match status" value="1"/>
</dbReference>
<dbReference type="EMBL" id="JTJC03000012">
    <property type="protein sequence ID" value="NHC37841.1"/>
    <property type="molecule type" value="Genomic_DNA"/>
</dbReference>
<evidence type="ECO:0000313" key="6">
    <source>
        <dbReference type="Proteomes" id="UP000031532"/>
    </source>
</evidence>
<feature type="domain" description="Cell envelope-related transcriptional attenuator" evidence="3">
    <location>
        <begin position="132"/>
        <end position="278"/>
    </location>
</feature>
<gene>
    <name evidence="5" type="ORF">QH73_0024910</name>
</gene>
<dbReference type="NCBIfam" id="TIGR00350">
    <property type="entry name" value="lytR_cpsA_psr"/>
    <property type="match status" value="1"/>
</dbReference>
<dbReference type="Pfam" id="PF13399">
    <property type="entry name" value="LytR_C"/>
    <property type="match status" value="1"/>
</dbReference>
<comment type="caution">
    <text evidence="5">The sequence shown here is derived from an EMBL/GenBank/DDBJ whole genome shotgun (WGS) entry which is preliminary data.</text>
</comment>
<evidence type="ECO:0000313" key="5">
    <source>
        <dbReference type="EMBL" id="NHC37841.1"/>
    </source>
</evidence>
<keyword evidence="2" id="KW-0812">Transmembrane</keyword>
<dbReference type="Gene3D" id="3.40.630.190">
    <property type="entry name" value="LCP protein"/>
    <property type="match status" value="1"/>
</dbReference>
<evidence type="ECO:0000259" key="3">
    <source>
        <dbReference type="Pfam" id="PF03816"/>
    </source>
</evidence>
<evidence type="ECO:0000256" key="2">
    <source>
        <dbReference type="SAM" id="Phobius"/>
    </source>
</evidence>
<proteinExistence type="inferred from homology"/>
<dbReference type="RefSeq" id="WP_039713884.1">
    <property type="nucleotide sequence ID" value="NZ_JTJC03000012.1"/>
</dbReference>
<protein>
    <submittedName>
        <fullName evidence="5">LCP family protein</fullName>
    </submittedName>
</protein>
<dbReference type="PANTHER" id="PTHR33392">
    <property type="entry name" value="POLYISOPRENYL-TEICHOIC ACID--PEPTIDOGLYCAN TEICHOIC ACID TRANSFERASE TAGU"/>
    <property type="match status" value="1"/>
</dbReference>
<dbReference type="InterPro" id="IPR050922">
    <property type="entry name" value="LytR/CpsA/Psr_CW_biosynth"/>
</dbReference>
<comment type="similarity">
    <text evidence="1">Belongs to the LytR/CpsA/Psr (LCP) family.</text>
</comment>
<reference evidence="5 6" key="1">
    <citation type="journal article" date="2015" name="Genome Announc.">
        <title>Draft Genome Sequence of the Terrestrial Cyanobacterium Scytonema millei VB511283, Isolated from Eastern India.</title>
        <authorList>
            <person name="Sen D."/>
            <person name="Chandrababunaidu M.M."/>
            <person name="Singh D."/>
            <person name="Sanghi N."/>
            <person name="Ghorai A."/>
            <person name="Mishra G.P."/>
            <person name="Madduluri M."/>
            <person name="Adhikary S.P."/>
            <person name="Tripathy S."/>
        </authorList>
    </citation>
    <scope>NUCLEOTIDE SEQUENCE [LARGE SCALE GENOMIC DNA]</scope>
    <source>
        <strain evidence="5 6">VB511283</strain>
    </source>
</reference>
<evidence type="ECO:0000259" key="4">
    <source>
        <dbReference type="Pfam" id="PF13399"/>
    </source>
</evidence>
<keyword evidence="6" id="KW-1185">Reference proteome</keyword>
<name>A0A9X5E9N5_9CYAN</name>
<accession>A0A9X5E9N5</accession>
<feature type="transmembrane region" description="Helical" evidence="2">
    <location>
        <begin position="48"/>
        <end position="72"/>
    </location>
</feature>
<dbReference type="AlphaFoldDB" id="A0A9X5E9N5"/>
<evidence type="ECO:0000256" key="1">
    <source>
        <dbReference type="ARBA" id="ARBA00006068"/>
    </source>
</evidence>
<dbReference type="InterPro" id="IPR004474">
    <property type="entry name" value="LytR_CpsA_psr"/>
</dbReference>
<dbReference type="Gene3D" id="3.30.70.2390">
    <property type="match status" value="1"/>
</dbReference>
<organism evidence="5 6">
    <name type="scientific">Scytonema millei VB511283</name>
    <dbReference type="NCBI Taxonomy" id="1245923"/>
    <lineage>
        <taxon>Bacteria</taxon>
        <taxon>Bacillati</taxon>
        <taxon>Cyanobacteriota</taxon>
        <taxon>Cyanophyceae</taxon>
        <taxon>Nostocales</taxon>
        <taxon>Scytonemataceae</taxon>
        <taxon>Scytonema</taxon>
    </lineage>
</organism>